<dbReference type="SUPFAM" id="SSF56112">
    <property type="entry name" value="Protein kinase-like (PK-like)"/>
    <property type="match status" value="1"/>
</dbReference>
<keyword evidence="5" id="KW-0418">Kinase</keyword>
<dbReference type="Gramene" id="PSS19048">
    <property type="protein sequence ID" value="PSS19048"/>
    <property type="gene ID" value="CEY00_Acc10990"/>
</dbReference>
<reference evidence="6" key="2">
    <citation type="journal article" date="2018" name="BMC Genomics">
        <title>A manually annotated Actinidia chinensis var. chinensis (kiwifruit) genome highlights the challenges associated with draft genomes and gene prediction in plants.</title>
        <authorList>
            <person name="Pilkington S.M."/>
            <person name="Crowhurst R."/>
            <person name="Hilario E."/>
            <person name="Nardozza S."/>
            <person name="Fraser L."/>
            <person name="Peng Y."/>
            <person name="Gunaseelan K."/>
            <person name="Simpson R."/>
            <person name="Tahir J."/>
            <person name="Deroles S.C."/>
            <person name="Templeton K."/>
            <person name="Luo Z."/>
            <person name="Davy M."/>
            <person name="Cheng C."/>
            <person name="McNeilage M."/>
            <person name="Scaglione D."/>
            <person name="Liu Y."/>
            <person name="Zhang Q."/>
            <person name="Datson P."/>
            <person name="De Silva N."/>
            <person name="Gardiner S.E."/>
            <person name="Bassett H."/>
            <person name="Chagne D."/>
            <person name="McCallum J."/>
            <person name="Dzierzon H."/>
            <person name="Deng C."/>
            <person name="Wang Y.Y."/>
            <person name="Barron L."/>
            <person name="Manako K."/>
            <person name="Bowen J."/>
            <person name="Foster T.M."/>
            <person name="Erridge Z.A."/>
            <person name="Tiffin H."/>
            <person name="Waite C.N."/>
            <person name="Davies K.M."/>
            <person name="Grierson E.P."/>
            <person name="Laing W.A."/>
            <person name="Kirk R."/>
            <person name="Chen X."/>
            <person name="Wood M."/>
            <person name="Montefiori M."/>
            <person name="Brummell D.A."/>
            <person name="Schwinn K.E."/>
            <person name="Catanach A."/>
            <person name="Fullerton C."/>
            <person name="Li D."/>
            <person name="Meiyalaghan S."/>
            <person name="Nieuwenhuizen N."/>
            <person name="Read N."/>
            <person name="Prakash R."/>
            <person name="Hunter D."/>
            <person name="Zhang H."/>
            <person name="McKenzie M."/>
            <person name="Knabel M."/>
            <person name="Harris A."/>
            <person name="Allan A.C."/>
            <person name="Gleave A."/>
            <person name="Chen A."/>
            <person name="Janssen B.J."/>
            <person name="Plunkett B."/>
            <person name="Ampomah-Dwamena C."/>
            <person name="Voogd C."/>
            <person name="Leif D."/>
            <person name="Lafferty D."/>
            <person name="Souleyre E.J.F."/>
            <person name="Varkonyi-Gasic E."/>
            <person name="Gambi F."/>
            <person name="Hanley J."/>
            <person name="Yao J.L."/>
            <person name="Cheung J."/>
            <person name="David K.M."/>
            <person name="Warren B."/>
            <person name="Marsh K."/>
            <person name="Snowden K.C."/>
            <person name="Lin-Wang K."/>
            <person name="Brian L."/>
            <person name="Martinez-Sanchez M."/>
            <person name="Wang M."/>
            <person name="Ileperuma N."/>
            <person name="Macnee N."/>
            <person name="Campin R."/>
            <person name="McAtee P."/>
            <person name="Drummond R.S.M."/>
            <person name="Espley R.V."/>
            <person name="Ireland H.S."/>
            <person name="Wu R."/>
            <person name="Atkinson R.G."/>
            <person name="Karunairetnam S."/>
            <person name="Bulley S."/>
            <person name="Chunkath S."/>
            <person name="Hanley Z."/>
            <person name="Storey R."/>
            <person name="Thrimawithana A.H."/>
            <person name="Thomson S."/>
            <person name="David C."/>
            <person name="Testolin R."/>
            <person name="Huang H."/>
            <person name="Hellens R.P."/>
            <person name="Schaffer R.J."/>
        </authorList>
    </citation>
    <scope>NUCLEOTIDE SEQUENCE [LARGE SCALE GENOMIC DNA]</scope>
    <source>
        <strain evidence="6">cv. Red5</strain>
    </source>
</reference>
<dbReference type="PROSITE" id="PS50011">
    <property type="entry name" value="PROTEIN_KINASE_DOM"/>
    <property type="match status" value="1"/>
</dbReference>
<dbReference type="GO" id="GO:0005524">
    <property type="term" value="F:ATP binding"/>
    <property type="evidence" value="ECO:0007669"/>
    <property type="project" value="UniProtKB-KW"/>
</dbReference>
<dbReference type="Proteomes" id="UP000241394">
    <property type="component" value="Chromosome LG10"/>
</dbReference>
<keyword evidence="1" id="KW-0547">Nucleotide-binding</keyword>
<keyword evidence="5" id="KW-0808">Transferase</keyword>
<dbReference type="InterPro" id="IPR000719">
    <property type="entry name" value="Prot_kinase_dom"/>
</dbReference>
<dbReference type="Gene3D" id="3.30.200.20">
    <property type="entry name" value="Phosphorylase Kinase, domain 1"/>
    <property type="match status" value="1"/>
</dbReference>
<dbReference type="Gene3D" id="1.10.510.10">
    <property type="entry name" value="Transferase(Phosphotransferase) domain 1"/>
    <property type="match status" value="1"/>
</dbReference>
<keyword evidence="5" id="KW-0675">Receptor</keyword>
<dbReference type="Pfam" id="PF07714">
    <property type="entry name" value="PK_Tyr_Ser-Thr"/>
    <property type="match status" value="1"/>
</dbReference>
<dbReference type="GO" id="GO:0004672">
    <property type="term" value="F:protein kinase activity"/>
    <property type="evidence" value="ECO:0007669"/>
    <property type="project" value="InterPro"/>
</dbReference>
<dbReference type="InterPro" id="IPR014729">
    <property type="entry name" value="Rossmann-like_a/b/a_fold"/>
</dbReference>
<dbReference type="InParanoid" id="A0A2R6R1F2"/>
<sequence length="533" mass="59857">MDSQLPDASKTVIVVMNANRSKVSVDALDWALKNVVRPRYTVVVLGLLSHVPKKANSAPSSASSSSSSSSSTSCFPFHLRISLSGISVRLEFSGDQMNPRKLEDKIEKKREDYQCTLHPFYRRCKKYKVKLEVKLAVGFDRNITIEEAEKCNPRWIVLDSHLKEDKLYISRHVVCNVAVMKRKGVATLMSGRAPEHEEIYDYLAFTSNEHDISENDNINDLPNTAVIPAPAQSPCWYPLSWRTGFPRAFSVSELEVMTNGFADENLVKVDSRKKTYRGSFQETPVLVNRFAANDHRFWSVLKILSRVRHRSILNLVGYCCTDASGFLLCDYPCSGTIEMNLLCDESAKSLSWRIRWYIALEIGSSLRYLQEECADGPVVDLSICSSSVVLSHGFSAMLSIFNTARWLKGDIPGNEDSPPAECLNAEDDKQLLADVRDYGVFLIELITGKSSCYFQEQDQCQSLIDWAMPFLENGSLNQVMDPRLVDTNDADVVTHMARAALLCLEKDDTDHKLSISEILAVVRGDQFAMATGW</sequence>
<dbReference type="PANTHER" id="PTHR27001:SF811">
    <property type="entry name" value="SERINE_THREONINE-PROTEIN KINASE CDG1-LIKE"/>
    <property type="match status" value="1"/>
</dbReference>
<dbReference type="OrthoDB" id="1917297at2759"/>
<dbReference type="AlphaFoldDB" id="A0A2R6R1F2"/>
<evidence type="ECO:0000256" key="1">
    <source>
        <dbReference type="ARBA" id="ARBA00022741"/>
    </source>
</evidence>
<feature type="region of interest" description="Disordered" evidence="3">
    <location>
        <begin position="53"/>
        <end position="73"/>
    </location>
</feature>
<dbReference type="STRING" id="1590841.A0A2R6R1F2"/>
<evidence type="ECO:0000256" key="2">
    <source>
        <dbReference type="ARBA" id="ARBA00022840"/>
    </source>
</evidence>
<name>A0A2R6R1F2_ACTCC</name>
<feature type="compositionally biased region" description="Low complexity" evidence="3">
    <location>
        <begin position="57"/>
        <end position="73"/>
    </location>
</feature>
<dbReference type="EMBL" id="NKQK01000010">
    <property type="protein sequence ID" value="PSS19048.1"/>
    <property type="molecule type" value="Genomic_DNA"/>
</dbReference>
<keyword evidence="2" id="KW-0067">ATP-binding</keyword>
<organism evidence="5 6">
    <name type="scientific">Actinidia chinensis var. chinensis</name>
    <name type="common">Chinese soft-hair kiwi</name>
    <dbReference type="NCBI Taxonomy" id="1590841"/>
    <lineage>
        <taxon>Eukaryota</taxon>
        <taxon>Viridiplantae</taxon>
        <taxon>Streptophyta</taxon>
        <taxon>Embryophyta</taxon>
        <taxon>Tracheophyta</taxon>
        <taxon>Spermatophyta</taxon>
        <taxon>Magnoliopsida</taxon>
        <taxon>eudicotyledons</taxon>
        <taxon>Gunneridae</taxon>
        <taxon>Pentapetalae</taxon>
        <taxon>asterids</taxon>
        <taxon>Ericales</taxon>
        <taxon>Actinidiaceae</taxon>
        <taxon>Actinidia</taxon>
    </lineage>
</organism>
<evidence type="ECO:0000256" key="3">
    <source>
        <dbReference type="SAM" id="MobiDB-lite"/>
    </source>
</evidence>
<comment type="caution">
    <text evidence="5">The sequence shown here is derived from an EMBL/GenBank/DDBJ whole genome shotgun (WGS) entry which is preliminary data.</text>
</comment>
<dbReference type="GO" id="GO:0005886">
    <property type="term" value="C:plasma membrane"/>
    <property type="evidence" value="ECO:0007669"/>
    <property type="project" value="TreeGrafter"/>
</dbReference>
<keyword evidence="6" id="KW-1185">Reference proteome</keyword>
<dbReference type="InterPro" id="IPR011009">
    <property type="entry name" value="Kinase-like_dom_sf"/>
</dbReference>
<dbReference type="Gene3D" id="3.40.50.620">
    <property type="entry name" value="HUPs"/>
    <property type="match status" value="1"/>
</dbReference>
<dbReference type="InterPro" id="IPR001245">
    <property type="entry name" value="Ser-Thr/Tyr_kinase_cat_dom"/>
</dbReference>
<evidence type="ECO:0000313" key="5">
    <source>
        <dbReference type="EMBL" id="PSS19048.1"/>
    </source>
</evidence>
<dbReference type="OMA" id="WYPLSWR"/>
<evidence type="ECO:0000313" key="6">
    <source>
        <dbReference type="Proteomes" id="UP000241394"/>
    </source>
</evidence>
<gene>
    <name evidence="5" type="ORF">CEY00_Acc10990</name>
</gene>
<feature type="domain" description="Protein kinase" evidence="4">
    <location>
        <begin position="251"/>
        <end position="528"/>
    </location>
</feature>
<evidence type="ECO:0000259" key="4">
    <source>
        <dbReference type="PROSITE" id="PS50011"/>
    </source>
</evidence>
<accession>A0A2R6R1F2</accession>
<dbReference type="PANTHER" id="PTHR27001">
    <property type="entry name" value="OS01G0253100 PROTEIN"/>
    <property type="match status" value="1"/>
</dbReference>
<proteinExistence type="predicted"/>
<protein>
    <submittedName>
        <fullName evidence="5">LRR receptor-like serine/threonine-protein kinase</fullName>
    </submittedName>
</protein>
<reference evidence="5 6" key="1">
    <citation type="submission" date="2017-07" db="EMBL/GenBank/DDBJ databases">
        <title>An improved, manually edited Actinidia chinensis var. chinensis (kiwifruit) genome highlights the challenges associated with draft genomes and gene prediction in plants.</title>
        <authorList>
            <person name="Pilkington S."/>
            <person name="Crowhurst R."/>
            <person name="Hilario E."/>
            <person name="Nardozza S."/>
            <person name="Fraser L."/>
            <person name="Peng Y."/>
            <person name="Gunaseelan K."/>
            <person name="Simpson R."/>
            <person name="Tahir J."/>
            <person name="Deroles S."/>
            <person name="Templeton K."/>
            <person name="Luo Z."/>
            <person name="Davy M."/>
            <person name="Cheng C."/>
            <person name="Mcneilage M."/>
            <person name="Scaglione D."/>
            <person name="Liu Y."/>
            <person name="Zhang Q."/>
            <person name="Datson P."/>
            <person name="De Silva N."/>
            <person name="Gardiner S."/>
            <person name="Bassett H."/>
            <person name="Chagne D."/>
            <person name="Mccallum J."/>
            <person name="Dzierzon H."/>
            <person name="Deng C."/>
            <person name="Wang Y.-Y."/>
            <person name="Barron N."/>
            <person name="Manako K."/>
            <person name="Bowen J."/>
            <person name="Foster T."/>
            <person name="Erridge Z."/>
            <person name="Tiffin H."/>
            <person name="Waite C."/>
            <person name="Davies K."/>
            <person name="Grierson E."/>
            <person name="Laing W."/>
            <person name="Kirk R."/>
            <person name="Chen X."/>
            <person name="Wood M."/>
            <person name="Montefiori M."/>
            <person name="Brummell D."/>
            <person name="Schwinn K."/>
            <person name="Catanach A."/>
            <person name="Fullerton C."/>
            <person name="Li D."/>
            <person name="Meiyalaghan S."/>
            <person name="Nieuwenhuizen N."/>
            <person name="Read N."/>
            <person name="Prakash R."/>
            <person name="Hunter D."/>
            <person name="Zhang H."/>
            <person name="Mckenzie M."/>
            <person name="Knabel M."/>
            <person name="Harris A."/>
            <person name="Allan A."/>
            <person name="Chen A."/>
            <person name="Janssen B."/>
            <person name="Plunkett B."/>
            <person name="Dwamena C."/>
            <person name="Voogd C."/>
            <person name="Leif D."/>
            <person name="Lafferty D."/>
            <person name="Souleyre E."/>
            <person name="Varkonyi-Gasic E."/>
            <person name="Gambi F."/>
            <person name="Hanley J."/>
            <person name="Yao J.-L."/>
            <person name="Cheung J."/>
            <person name="David K."/>
            <person name="Warren B."/>
            <person name="Marsh K."/>
            <person name="Snowden K."/>
            <person name="Lin-Wang K."/>
            <person name="Brian L."/>
            <person name="Martinez-Sanchez M."/>
            <person name="Wang M."/>
            <person name="Ileperuma N."/>
            <person name="Macnee N."/>
            <person name="Campin R."/>
            <person name="Mcatee P."/>
            <person name="Drummond R."/>
            <person name="Espley R."/>
            <person name="Ireland H."/>
            <person name="Wu R."/>
            <person name="Atkinson R."/>
            <person name="Karunairetnam S."/>
            <person name="Bulley S."/>
            <person name="Chunkath S."/>
            <person name="Hanley Z."/>
            <person name="Storey R."/>
            <person name="Thrimawithana A."/>
            <person name="Thomson S."/>
            <person name="David C."/>
            <person name="Testolin R."/>
        </authorList>
    </citation>
    <scope>NUCLEOTIDE SEQUENCE [LARGE SCALE GENOMIC DNA]</scope>
    <source>
        <strain evidence="6">cv. Red5</strain>
        <tissue evidence="5">Young leaf</tissue>
    </source>
</reference>